<evidence type="ECO:0000256" key="1">
    <source>
        <dbReference type="SAM" id="MobiDB-lite"/>
    </source>
</evidence>
<dbReference type="AlphaFoldDB" id="A0A0K0DI01"/>
<name>A0A0K0DI01_ANGCA</name>
<keyword evidence="2" id="KW-1185">Reference proteome</keyword>
<evidence type="ECO:0000313" key="3">
    <source>
        <dbReference type="WBParaSite" id="ACAC_0001087201-mRNA-1"/>
    </source>
</evidence>
<sequence length="156" mass="18348">LEDVIKKRIADTEKEIAKWSSLARKLEEQDCLGTDPFIDYIAYRFHPLNTRGELRRWFGMHEEQFKTNSGVLSVMPGALWYLRETKHIFIARYERDLDRLSAQLDEYCGRQQAQLTLLNHYDLYGKPKLIVEEDEYDPDLHDDQSEDLPSANEGDP</sequence>
<feature type="region of interest" description="Disordered" evidence="1">
    <location>
        <begin position="134"/>
        <end position="156"/>
    </location>
</feature>
<dbReference type="Proteomes" id="UP000035642">
    <property type="component" value="Unassembled WGS sequence"/>
</dbReference>
<organism evidence="2 3">
    <name type="scientific">Angiostrongylus cantonensis</name>
    <name type="common">Rat lungworm</name>
    <dbReference type="NCBI Taxonomy" id="6313"/>
    <lineage>
        <taxon>Eukaryota</taxon>
        <taxon>Metazoa</taxon>
        <taxon>Ecdysozoa</taxon>
        <taxon>Nematoda</taxon>
        <taxon>Chromadorea</taxon>
        <taxon>Rhabditida</taxon>
        <taxon>Rhabditina</taxon>
        <taxon>Rhabditomorpha</taxon>
        <taxon>Strongyloidea</taxon>
        <taxon>Metastrongylidae</taxon>
        <taxon>Angiostrongylus</taxon>
    </lineage>
</organism>
<reference evidence="3" key="2">
    <citation type="submission" date="2017-02" db="UniProtKB">
        <authorList>
            <consortium name="WormBaseParasite"/>
        </authorList>
    </citation>
    <scope>IDENTIFICATION</scope>
</reference>
<reference evidence="2" key="1">
    <citation type="submission" date="2012-09" db="EMBL/GenBank/DDBJ databases">
        <authorList>
            <person name="Martin A.A."/>
        </authorList>
    </citation>
    <scope>NUCLEOTIDE SEQUENCE</scope>
</reference>
<evidence type="ECO:0000313" key="2">
    <source>
        <dbReference type="Proteomes" id="UP000035642"/>
    </source>
</evidence>
<dbReference type="WBParaSite" id="ACAC_0001087201-mRNA-1">
    <property type="protein sequence ID" value="ACAC_0001087201-mRNA-1"/>
    <property type="gene ID" value="ACAC_0001087201"/>
</dbReference>
<proteinExistence type="predicted"/>
<accession>A0A0K0DI01</accession>
<protein>
    <submittedName>
        <fullName evidence="3">DNA primase</fullName>
    </submittedName>
</protein>